<dbReference type="GO" id="GO:0031054">
    <property type="term" value="P:pre-miRNA processing"/>
    <property type="evidence" value="ECO:0007669"/>
    <property type="project" value="TreeGrafter"/>
</dbReference>
<protein>
    <recommendedName>
        <fullName evidence="3">CCHC-type domain-containing protein</fullName>
    </recommendedName>
</protein>
<dbReference type="AlphaFoldDB" id="A0AAE2D2H7"/>
<gene>
    <name evidence="4" type="ORF">MN116_007935</name>
</gene>
<evidence type="ECO:0000259" key="3">
    <source>
        <dbReference type="SMART" id="SM00343"/>
    </source>
</evidence>
<dbReference type="GO" id="GO:0008270">
    <property type="term" value="F:zinc ion binding"/>
    <property type="evidence" value="ECO:0007669"/>
    <property type="project" value="InterPro"/>
</dbReference>
<reference evidence="4" key="1">
    <citation type="submission" date="2022-04" db="EMBL/GenBank/DDBJ databases">
        <authorList>
            <person name="Xu L."/>
            <person name="Lv Z."/>
        </authorList>
    </citation>
    <scope>NUCLEOTIDE SEQUENCE</scope>
    <source>
        <strain evidence="4">LV_2022a</strain>
    </source>
</reference>
<dbReference type="PANTHER" id="PTHR46109">
    <property type="entry name" value="PROTEIN LIN-28"/>
    <property type="match status" value="1"/>
</dbReference>
<dbReference type="InterPro" id="IPR001878">
    <property type="entry name" value="Znf_CCHC"/>
</dbReference>
<organism evidence="4 5">
    <name type="scientific">Schistosoma mekongi</name>
    <name type="common">Parasitic worm</name>
    <dbReference type="NCBI Taxonomy" id="38744"/>
    <lineage>
        <taxon>Eukaryota</taxon>
        <taxon>Metazoa</taxon>
        <taxon>Spiralia</taxon>
        <taxon>Lophotrochozoa</taxon>
        <taxon>Platyhelminthes</taxon>
        <taxon>Trematoda</taxon>
        <taxon>Digenea</taxon>
        <taxon>Strigeidida</taxon>
        <taxon>Schistosomatoidea</taxon>
        <taxon>Schistosomatidae</taxon>
        <taxon>Schistosoma</taxon>
    </lineage>
</organism>
<dbReference type="InterPro" id="IPR036875">
    <property type="entry name" value="Znf_CCHC_sf"/>
</dbReference>
<evidence type="ECO:0000313" key="4">
    <source>
        <dbReference type="EMBL" id="KAK4468762.1"/>
    </source>
</evidence>
<dbReference type="SUPFAM" id="SSF57756">
    <property type="entry name" value="Retrovirus zinc finger-like domains"/>
    <property type="match status" value="1"/>
</dbReference>
<dbReference type="Proteomes" id="UP001292079">
    <property type="component" value="Unassembled WGS sequence"/>
</dbReference>
<dbReference type="Gene3D" id="4.10.60.10">
    <property type="entry name" value="Zinc finger, CCHC-type"/>
    <property type="match status" value="1"/>
</dbReference>
<dbReference type="InterPro" id="IPR012340">
    <property type="entry name" value="NA-bd_OB-fold"/>
</dbReference>
<reference evidence="4" key="2">
    <citation type="journal article" date="2023" name="Infect Dis Poverty">
        <title>Chromosome-scale genome of the human blood fluke Schistosoma mekongi and its implications for public health.</title>
        <authorList>
            <person name="Zhou M."/>
            <person name="Xu L."/>
            <person name="Xu D."/>
            <person name="Chen W."/>
            <person name="Khan J."/>
            <person name="Hu Y."/>
            <person name="Huang H."/>
            <person name="Wei H."/>
            <person name="Zhang Y."/>
            <person name="Chusongsang P."/>
            <person name="Tanasarnprasert K."/>
            <person name="Hu X."/>
            <person name="Limpanont Y."/>
            <person name="Lv Z."/>
        </authorList>
    </citation>
    <scope>NUCLEOTIDE SEQUENCE</scope>
    <source>
        <strain evidence="4">LV_2022a</strain>
    </source>
</reference>
<keyword evidence="5" id="KW-1185">Reference proteome</keyword>
<accession>A0AAE2D2H7</accession>
<dbReference type="Gene3D" id="2.40.50.140">
    <property type="entry name" value="Nucleic acid-binding proteins"/>
    <property type="match status" value="1"/>
</dbReference>
<dbReference type="GO" id="GO:0003729">
    <property type="term" value="F:mRNA binding"/>
    <property type="evidence" value="ECO:0007669"/>
    <property type="project" value="TreeGrafter"/>
</dbReference>
<evidence type="ECO:0000313" key="5">
    <source>
        <dbReference type="Proteomes" id="UP001292079"/>
    </source>
</evidence>
<feature type="domain" description="CCHC-type" evidence="3">
    <location>
        <begin position="178"/>
        <end position="194"/>
    </location>
</feature>
<comment type="caution">
    <text evidence="4">The sequence shown here is derived from an EMBL/GenBank/DDBJ whole genome shotgun (WGS) entry which is preliminary data.</text>
</comment>
<dbReference type="EMBL" id="JALJAT010000006">
    <property type="protein sequence ID" value="KAK4468762.1"/>
    <property type="molecule type" value="Genomic_DNA"/>
</dbReference>
<dbReference type="PANTHER" id="PTHR46109:SF1">
    <property type="entry name" value="PROTEIN LIN-28 HOMOLOG"/>
    <property type="match status" value="1"/>
</dbReference>
<evidence type="ECO:0000256" key="1">
    <source>
        <dbReference type="ARBA" id="ARBA00004496"/>
    </source>
</evidence>
<dbReference type="SMART" id="SM00343">
    <property type="entry name" value="ZnF_C2HC"/>
    <property type="match status" value="2"/>
</dbReference>
<keyword evidence="2" id="KW-0963">Cytoplasm</keyword>
<sequence length="264" mass="31135">MFRSKYFGSYERLSHEWEPPPQPPPLPPRMPQEYDPYISPRKWNRGRIRWFNVTEHSGCIVADFRNLEVYFHQSNVYGILPEQLYPDLPVWFQIRPSVRGLEGYNIQPAVELREFASTSRTVWPEPIVGRPSLGISQELIGMRRLPERRRIRRFRCYNCGQYASHKAATCPYEPMRRRCYRCRDPTHLIAQCPLLHPQILHRYSLPGPSTMQAPLQFPGPRSQIPQLSLRTVQQQLSQKPQQPFMQYFFPPGFDDDDDDVTGDF</sequence>
<dbReference type="GO" id="GO:0005737">
    <property type="term" value="C:cytoplasm"/>
    <property type="evidence" value="ECO:0007669"/>
    <property type="project" value="UniProtKB-SubCell"/>
</dbReference>
<dbReference type="GO" id="GO:0005634">
    <property type="term" value="C:nucleus"/>
    <property type="evidence" value="ECO:0007669"/>
    <property type="project" value="TreeGrafter"/>
</dbReference>
<name>A0AAE2D2H7_SCHME</name>
<comment type="subcellular location">
    <subcellularLocation>
        <location evidence="1">Cytoplasm</location>
    </subcellularLocation>
</comment>
<dbReference type="SUPFAM" id="SSF50249">
    <property type="entry name" value="Nucleic acid-binding proteins"/>
    <property type="match status" value="1"/>
</dbReference>
<feature type="domain" description="CCHC-type" evidence="3">
    <location>
        <begin position="155"/>
        <end position="172"/>
    </location>
</feature>
<dbReference type="InterPro" id="IPR051373">
    <property type="entry name" value="Lin-28_RNA-binding"/>
</dbReference>
<proteinExistence type="predicted"/>
<evidence type="ECO:0000256" key="2">
    <source>
        <dbReference type="ARBA" id="ARBA00022490"/>
    </source>
</evidence>